<dbReference type="Proteomes" id="UP000886632">
    <property type="component" value="Unassembled WGS sequence"/>
</dbReference>
<feature type="compositionally biased region" description="Polar residues" evidence="1">
    <location>
        <begin position="638"/>
        <end position="651"/>
    </location>
</feature>
<dbReference type="PANTHER" id="PTHR30121">
    <property type="entry name" value="UNCHARACTERIZED PROTEIN YJGR-RELATED"/>
    <property type="match status" value="1"/>
</dbReference>
<evidence type="ECO:0000256" key="1">
    <source>
        <dbReference type="SAM" id="MobiDB-lite"/>
    </source>
</evidence>
<dbReference type="InterPro" id="IPR027417">
    <property type="entry name" value="P-loop_NTPase"/>
</dbReference>
<dbReference type="SUPFAM" id="SSF52540">
    <property type="entry name" value="P-loop containing nucleoside triphosphate hydrolases"/>
    <property type="match status" value="1"/>
</dbReference>
<evidence type="ECO:0000259" key="2">
    <source>
        <dbReference type="SMART" id="SM00382"/>
    </source>
</evidence>
<protein>
    <submittedName>
        <fullName evidence="3">Type IV secretion system DNA-binding domain-containing protein</fullName>
    </submittedName>
</protein>
<feature type="region of interest" description="Disordered" evidence="1">
    <location>
        <begin position="628"/>
        <end position="682"/>
    </location>
</feature>
<dbReference type="AlphaFoldDB" id="A0A9D7T4G4"/>
<dbReference type="PANTHER" id="PTHR30121:SF11">
    <property type="entry name" value="AAA+ ATPASE DOMAIN-CONTAINING PROTEIN"/>
    <property type="match status" value="1"/>
</dbReference>
<name>A0A9D7T4G4_9MICO</name>
<dbReference type="InterPro" id="IPR019476">
    <property type="entry name" value="T4SS_TraD_DNA-bd"/>
</dbReference>
<dbReference type="SMART" id="SM00382">
    <property type="entry name" value="AAA"/>
    <property type="match status" value="1"/>
</dbReference>
<dbReference type="InterPro" id="IPR003593">
    <property type="entry name" value="AAA+_ATPase"/>
</dbReference>
<dbReference type="GO" id="GO:0003677">
    <property type="term" value="F:DNA binding"/>
    <property type="evidence" value="ECO:0007669"/>
    <property type="project" value="UniProtKB-KW"/>
</dbReference>
<evidence type="ECO:0000313" key="3">
    <source>
        <dbReference type="EMBL" id="MBL0002497.1"/>
    </source>
</evidence>
<proteinExistence type="predicted"/>
<reference evidence="3" key="1">
    <citation type="submission" date="2020-10" db="EMBL/GenBank/DDBJ databases">
        <title>Connecting structure to function with the recovery of over 1000 high-quality activated sludge metagenome-assembled genomes encoding full-length rRNA genes using long-read sequencing.</title>
        <authorList>
            <person name="Singleton C.M."/>
            <person name="Petriglieri F."/>
            <person name="Kristensen J.M."/>
            <person name="Kirkegaard R.H."/>
            <person name="Michaelsen T.Y."/>
            <person name="Andersen M.H."/>
            <person name="Karst S.M."/>
            <person name="Dueholm M.S."/>
            <person name="Nielsen P.H."/>
            <person name="Albertsen M."/>
        </authorList>
    </citation>
    <scope>NUCLEOTIDE SEQUENCE</scope>
    <source>
        <strain evidence="3">Ribe_18-Q3-R11-54_MAXAC.001</strain>
    </source>
</reference>
<gene>
    <name evidence="3" type="ORF">IPP00_00305</name>
</gene>
<feature type="domain" description="AAA+ ATPase" evidence="2">
    <location>
        <begin position="279"/>
        <end position="409"/>
    </location>
</feature>
<accession>A0A9D7T4G4</accession>
<comment type="caution">
    <text evidence="3">The sequence shown here is derived from an EMBL/GenBank/DDBJ whole genome shotgun (WGS) entry which is preliminary data.</text>
</comment>
<organism evidence="3 4">
    <name type="scientific">Candidatus Phosphoribacter hodrii</name>
    <dbReference type="NCBI Taxonomy" id="2953743"/>
    <lineage>
        <taxon>Bacteria</taxon>
        <taxon>Bacillati</taxon>
        <taxon>Actinomycetota</taxon>
        <taxon>Actinomycetes</taxon>
        <taxon>Micrococcales</taxon>
        <taxon>Dermatophilaceae</taxon>
        <taxon>Candidatus Phosphoribacter</taxon>
    </lineage>
</organism>
<evidence type="ECO:0000313" key="4">
    <source>
        <dbReference type="Proteomes" id="UP000886632"/>
    </source>
</evidence>
<dbReference type="EMBL" id="JADKGK010000004">
    <property type="protein sequence ID" value="MBL0002497.1"/>
    <property type="molecule type" value="Genomic_DNA"/>
</dbReference>
<dbReference type="Pfam" id="PF10412">
    <property type="entry name" value="TrwB_AAD_bind"/>
    <property type="match status" value="1"/>
</dbReference>
<dbReference type="CDD" id="cd01127">
    <property type="entry name" value="TrwB_TraG_TraD_VirD4"/>
    <property type="match status" value="1"/>
</dbReference>
<dbReference type="InterPro" id="IPR051162">
    <property type="entry name" value="T4SS_component"/>
</dbReference>
<sequence>MGSDQRSPLVVLEARGHAGRLTYLLGSPATDAAVVVEALQGLCPDVVLIPLREHRPVVTTAGKVALSTRHRAVTVNDLPGQARAVMAALARARADEHLALQVILGPRRIPLAVPTQSPSSMVVPWYQVAWYGNGQTIDTEKRTALRNKVSEAGFACTIRLGVTAPTPRRRELLLLGLMAALRASEAPGVQLRLNREAANRLTAATAPWRWPLRLGVHEVLALSGWPLSGPGKDDDLPGMPPSHPVVLPPLPVTGKAERVLALSTAPGPVQPLHLPIREQLKHLHVLGPTGVGKSTLLAHLALADIEAGRGLVVIEPKGALVDDILARIPKHRQDDVVVLDPADLIAPVGLNPLAGGHGRRPEVVVDALLAVFHQLWADAWGPRTQDILHAALLTLARRSDASLVMLPLLLTNPGFRRSLTHRAIAEDPVALGSFWAWYEQLSDAERAAAIAPVMNKLRAFLLRPAMRAVVGQVQPRFTLRQVFTERKILLVPLSKGTVGPEAAALLGSLVVADLWQATLERTTMPENRRHPVHVIIDEVQDYLRLPTDLADALAQARGLGVGFTLAHQYLDQLPAGMRSAILGNARSRVCFQLPPSDAAVMAKGHPELTADDFTSLGAFHVCASLHRQPERPVRLRTNRTAPEGQQLNPRTAPSKPGTLRPPTRGDRSRPGRPRHRDTGGSE</sequence>
<dbReference type="Gene3D" id="3.40.50.300">
    <property type="entry name" value="P-loop containing nucleotide triphosphate hydrolases"/>
    <property type="match status" value="2"/>
</dbReference>
<keyword evidence="3" id="KW-0238">DNA-binding</keyword>